<dbReference type="EMBL" id="JAWDJX010000023">
    <property type="protein sequence ID" value="KAK3051960.1"/>
    <property type="molecule type" value="Genomic_DNA"/>
</dbReference>
<accession>A0AAJ0GBE1</accession>
<name>A0AAJ0GBE1_9PEZI</name>
<feature type="compositionally biased region" description="Polar residues" evidence="2">
    <location>
        <begin position="855"/>
        <end position="865"/>
    </location>
</feature>
<reference evidence="3" key="1">
    <citation type="submission" date="2023-04" db="EMBL/GenBank/DDBJ databases">
        <title>Black Yeasts Isolated from many extreme environments.</title>
        <authorList>
            <person name="Coleine C."/>
            <person name="Stajich J.E."/>
            <person name="Selbmann L."/>
        </authorList>
    </citation>
    <scope>NUCLEOTIDE SEQUENCE</scope>
    <source>
        <strain evidence="3">CCFEE 5312</strain>
    </source>
</reference>
<proteinExistence type="predicted"/>
<dbReference type="GO" id="GO:0032007">
    <property type="term" value="P:negative regulation of TOR signaling"/>
    <property type="evidence" value="ECO:0007669"/>
    <property type="project" value="TreeGrafter"/>
</dbReference>
<evidence type="ECO:0000256" key="2">
    <source>
        <dbReference type="SAM" id="MobiDB-lite"/>
    </source>
</evidence>
<feature type="compositionally biased region" description="Polar residues" evidence="2">
    <location>
        <begin position="881"/>
        <end position="900"/>
    </location>
</feature>
<feature type="coiled-coil region" evidence="1">
    <location>
        <begin position="573"/>
        <end position="729"/>
    </location>
</feature>
<evidence type="ECO:0000313" key="3">
    <source>
        <dbReference type="EMBL" id="KAK3051960.1"/>
    </source>
</evidence>
<feature type="region of interest" description="Disordered" evidence="2">
    <location>
        <begin position="880"/>
        <end position="970"/>
    </location>
</feature>
<evidence type="ECO:0008006" key="5">
    <source>
        <dbReference type="Google" id="ProtNLM"/>
    </source>
</evidence>
<feature type="coiled-coil region" evidence="1">
    <location>
        <begin position="767"/>
        <end position="794"/>
    </location>
</feature>
<dbReference type="PANTHER" id="PTHR15154">
    <property type="entry name" value="HAMARTIN"/>
    <property type="match status" value="1"/>
</dbReference>
<feature type="compositionally biased region" description="Basic residues" evidence="2">
    <location>
        <begin position="959"/>
        <end position="970"/>
    </location>
</feature>
<dbReference type="PANTHER" id="PTHR15154:SF2">
    <property type="entry name" value="HAMARTIN"/>
    <property type="match status" value="1"/>
</dbReference>
<comment type="caution">
    <text evidence="3">The sequence shown here is derived from an EMBL/GenBank/DDBJ whole genome shotgun (WGS) entry which is preliminary data.</text>
</comment>
<dbReference type="GO" id="GO:0033596">
    <property type="term" value="C:TSC1-TSC2 complex"/>
    <property type="evidence" value="ECO:0007669"/>
    <property type="project" value="TreeGrafter"/>
</dbReference>
<dbReference type="SUPFAM" id="SSF48371">
    <property type="entry name" value="ARM repeat"/>
    <property type="match status" value="1"/>
</dbReference>
<gene>
    <name evidence="3" type="ORF">LTR09_006914</name>
</gene>
<dbReference type="Proteomes" id="UP001271007">
    <property type="component" value="Unassembled WGS sequence"/>
</dbReference>
<dbReference type="GO" id="GO:0051726">
    <property type="term" value="P:regulation of cell cycle"/>
    <property type="evidence" value="ECO:0007669"/>
    <property type="project" value="TreeGrafter"/>
</dbReference>
<sequence>MAPRSLKSVTSNLQVHFAAANTPLSLPPEGRRLLQQFIEEHDGEPTEEEYASANEELKSFWRKHVDRHPRARGAFVGIIRELRPAISEADLLAWWVAIVKPVIDSTEYNKDAQSDAREFSIGVMVKDDDEDDTAEHIASSDRICREMLNTYVARNRPLTEEDEEGSAADNAQVATQVEDILISFGRKRPRTLFHWIDDLVRRAATRLIALKLLSSFVRIDTPHLYLVINTPLVEDLLKCLMNDTATEVLSVSLKSLIMLLPHIPGSLSPYLPRLFLIYSRLLCWEKFSEFNTEAQRSVVTDNRISLTEEDEDDYARDVGLDSNWEKVRPAESTVESATPEVMTYFTFLYGLYPLNLANYIRKPRRYLKDIEFPSADSFDLDQAVIRSRTDQFRAVHFLHPNFYNMTIDEELTDPKWPKMDPADVVGECHSLCMYEKAPQDMPGPPPTKKLPAIPYTRPRKAPSGGELSPAASHISLRSGTSWRDTKSTTTSTTGDAHSPVLRPHVTGADVSSLDHEHTSPPRDNLAYLQREMALLQSDLNFERWHKAQYSSHISKIFQRNIKEATREAETLNLIMANRALQKQLERMREAREATQKDAALTRKQANTLEANMMERFNKMRIEQATWKADADELQRLRSEMHEYRDLLVASEARELKKSFQVQISEQELEKMQKLTDQLKTTRQELRTLKYEQSEYAIKKKENELMDDEHNKMQNQMHSLEQEHARMRHAYATKIAELETQLGIPGSSTRRSSAQYGADIQVVVRQAIAESEGKLAQLKKSYSKLVADHTDLELEYQSLRTRLEVLHGGASAPSVYSVARNSFDYDIIDDYRDASLTRISTSEPPPRCFRPLLPTPSMTSGSGQTSVNEFAGLMFDPRASRKNSTISGTSSQPAAFNQSAPLGQDEDTSAFSDYSGSGSQGKKEKIQPDSSVRVYGRGGAQNIKLKAKDSQKSESSGGKKSSRLKGLRNLV</sequence>
<feature type="region of interest" description="Disordered" evidence="2">
    <location>
        <begin position="436"/>
        <end position="503"/>
    </location>
</feature>
<evidence type="ECO:0000256" key="1">
    <source>
        <dbReference type="SAM" id="Coils"/>
    </source>
</evidence>
<organism evidence="3 4">
    <name type="scientific">Extremus antarcticus</name>
    <dbReference type="NCBI Taxonomy" id="702011"/>
    <lineage>
        <taxon>Eukaryota</taxon>
        <taxon>Fungi</taxon>
        <taxon>Dikarya</taxon>
        <taxon>Ascomycota</taxon>
        <taxon>Pezizomycotina</taxon>
        <taxon>Dothideomycetes</taxon>
        <taxon>Dothideomycetidae</taxon>
        <taxon>Mycosphaerellales</taxon>
        <taxon>Extremaceae</taxon>
        <taxon>Extremus</taxon>
    </lineage>
</organism>
<feature type="region of interest" description="Disordered" evidence="2">
    <location>
        <begin position="837"/>
        <end position="865"/>
    </location>
</feature>
<evidence type="ECO:0000313" key="4">
    <source>
        <dbReference type="Proteomes" id="UP001271007"/>
    </source>
</evidence>
<keyword evidence="1" id="KW-0175">Coiled coil</keyword>
<protein>
    <recommendedName>
        <fullName evidence="5">Hamartin</fullName>
    </recommendedName>
</protein>
<dbReference type="InterPro" id="IPR007483">
    <property type="entry name" value="Hamartin"/>
</dbReference>
<dbReference type="AlphaFoldDB" id="A0AAJ0GBE1"/>
<dbReference type="Pfam" id="PF04388">
    <property type="entry name" value="Hamartin"/>
    <property type="match status" value="1"/>
</dbReference>
<dbReference type="InterPro" id="IPR016024">
    <property type="entry name" value="ARM-type_fold"/>
</dbReference>
<keyword evidence="4" id="KW-1185">Reference proteome</keyword>